<gene>
    <name evidence="1" type="ORF">RMAR00112_LOCUS26297</name>
</gene>
<dbReference type="AlphaFoldDB" id="A0A7S3A294"/>
<evidence type="ECO:0000313" key="1">
    <source>
        <dbReference type="EMBL" id="CAE0058241.1"/>
    </source>
</evidence>
<protein>
    <submittedName>
        <fullName evidence="1">Uncharacterized protein</fullName>
    </submittedName>
</protein>
<dbReference type="EMBL" id="HBHW01034100">
    <property type="protein sequence ID" value="CAE0058241.1"/>
    <property type="molecule type" value="Transcribed_RNA"/>
</dbReference>
<dbReference type="GO" id="GO:0006412">
    <property type="term" value="P:translation"/>
    <property type="evidence" value="ECO:0007669"/>
    <property type="project" value="InterPro"/>
</dbReference>
<name>A0A7S3A294_9RHOD</name>
<reference evidence="1" key="1">
    <citation type="submission" date="2021-01" db="EMBL/GenBank/DDBJ databases">
        <authorList>
            <person name="Corre E."/>
            <person name="Pelletier E."/>
            <person name="Niang G."/>
            <person name="Scheremetjew M."/>
            <person name="Finn R."/>
            <person name="Kale V."/>
            <person name="Holt S."/>
            <person name="Cochrane G."/>
            <person name="Meng A."/>
            <person name="Brown T."/>
            <person name="Cohen L."/>
        </authorList>
    </citation>
    <scope>NUCLEOTIDE SEQUENCE</scope>
    <source>
        <strain evidence="1">CCMP 769</strain>
    </source>
</reference>
<dbReference type="SUPFAM" id="SSF50715">
    <property type="entry name" value="Ribosomal protein L25-like"/>
    <property type="match status" value="1"/>
</dbReference>
<dbReference type="InterPro" id="IPR011035">
    <property type="entry name" value="Ribosomal_bL25/Gln-tRNA_synth"/>
</dbReference>
<sequence length="376" mass="42113">MGFGVFRSGLLHGVFARGGYQGVDRSTSRLRRLSTTKASDCVFIASDCDALAGKNGESLSQNESDLVGPAAASGPEARLLQRASHHLSLDRITGAAGAHRGALVRFEQFDDELSRLSHRPLNVFLRPRMDDRVQAYGDLIREGVLPGVIQGAGVIMTIAVPIHYMLQDFRNGWMCPKHDDENVDTVFCGPVYDMRIHGYVHEQLRLGMVAPAYCCCNHSGFHEKIRRSSWANESFSVPLCCGRDSTMSEILYRERAYLSLMIYSPTMQMPTSFRFLRVPVDAEFHQRLPFYHYNEDKCVPLQQGMQLVPRLHGLSVLVPPMVLPPRLLWVDLEPYQTGAQIKAGHAIAPKGSEQVQYLGQSHRTLYSIDPVRLTLQ</sequence>
<accession>A0A7S3A294</accession>
<organism evidence="1">
    <name type="scientific">Rhodosorus marinus</name>
    <dbReference type="NCBI Taxonomy" id="101924"/>
    <lineage>
        <taxon>Eukaryota</taxon>
        <taxon>Rhodophyta</taxon>
        <taxon>Stylonematophyceae</taxon>
        <taxon>Stylonematales</taxon>
        <taxon>Stylonemataceae</taxon>
        <taxon>Rhodosorus</taxon>
    </lineage>
</organism>
<proteinExistence type="predicted"/>